<reference evidence="1 2" key="2">
    <citation type="submission" date="2018-11" db="EMBL/GenBank/DDBJ databases">
        <authorList>
            <consortium name="Pathogen Informatics"/>
        </authorList>
    </citation>
    <scope>NUCLEOTIDE SEQUENCE [LARGE SCALE GENOMIC DNA]</scope>
    <source>
        <strain evidence="1 2">NST_G2</strain>
    </source>
</reference>
<gene>
    <name evidence="1" type="ORF">SSLN_LOCUS19234</name>
</gene>
<dbReference type="EMBL" id="UYSU01046730">
    <property type="protein sequence ID" value="VDM05620.1"/>
    <property type="molecule type" value="Genomic_DNA"/>
</dbReference>
<evidence type="ECO:0000313" key="1">
    <source>
        <dbReference type="EMBL" id="VDM05620.1"/>
    </source>
</evidence>
<evidence type="ECO:0000313" key="3">
    <source>
        <dbReference type="WBParaSite" id="SSLN_0001996001-mRNA-1"/>
    </source>
</evidence>
<protein>
    <submittedName>
        <fullName evidence="1 3">Uncharacterized protein</fullName>
    </submittedName>
</protein>
<sequence length="111" mass="12042">MGTHKAQQEVATNVYLSRVPQFLITNPAYSACVRACIYSQSANGAAWIGIELSPRRGQIVAVYSPIVRHATCLCNPSAPLVLSVNALLHPREIRRQLGENLRPIGDASSTD</sequence>
<proteinExistence type="predicted"/>
<reference evidence="3" key="1">
    <citation type="submission" date="2016-06" db="UniProtKB">
        <authorList>
            <consortium name="WormBaseParasite"/>
        </authorList>
    </citation>
    <scope>IDENTIFICATION</scope>
</reference>
<organism evidence="3">
    <name type="scientific">Schistocephalus solidus</name>
    <name type="common">Tapeworm</name>
    <dbReference type="NCBI Taxonomy" id="70667"/>
    <lineage>
        <taxon>Eukaryota</taxon>
        <taxon>Metazoa</taxon>
        <taxon>Spiralia</taxon>
        <taxon>Lophotrochozoa</taxon>
        <taxon>Platyhelminthes</taxon>
        <taxon>Cestoda</taxon>
        <taxon>Eucestoda</taxon>
        <taxon>Diphyllobothriidea</taxon>
        <taxon>Diphyllobothriidae</taxon>
        <taxon>Schistocephalus</taxon>
    </lineage>
</organism>
<accession>A0A183TRY6</accession>
<name>A0A183TRY6_SCHSO</name>
<dbReference type="WBParaSite" id="SSLN_0001996001-mRNA-1">
    <property type="protein sequence ID" value="SSLN_0001996001-mRNA-1"/>
    <property type="gene ID" value="SSLN_0001996001"/>
</dbReference>
<evidence type="ECO:0000313" key="2">
    <source>
        <dbReference type="Proteomes" id="UP000275846"/>
    </source>
</evidence>
<keyword evidence="2" id="KW-1185">Reference proteome</keyword>
<dbReference type="AlphaFoldDB" id="A0A183TRY6"/>
<dbReference type="Proteomes" id="UP000275846">
    <property type="component" value="Unassembled WGS sequence"/>
</dbReference>